<dbReference type="InterPro" id="IPR001750">
    <property type="entry name" value="ND/Mrp_TM"/>
</dbReference>
<feature type="transmembrane region" description="Helical" evidence="10">
    <location>
        <begin position="475"/>
        <end position="495"/>
    </location>
</feature>
<evidence type="ECO:0000313" key="13">
    <source>
        <dbReference type="EMBL" id="UZT67423.1"/>
    </source>
</evidence>
<geneLocation type="mitochondrion" evidence="13"/>
<dbReference type="PRINTS" id="PR01434">
    <property type="entry name" value="NADHDHGNASE5"/>
</dbReference>
<evidence type="ECO:0000256" key="10">
    <source>
        <dbReference type="RuleBase" id="RU003404"/>
    </source>
</evidence>
<sequence>MNKLFFIKLLLTSLMTMFLSLIFLINKKMIIIEWLFYSIMSLNLKFILMIDWMSLMFMSIVMLISSMVMLYNKEYMMMDLKKNYFNMILLMFVISMMFMIISPNIFSIIIGWDGLGLISYCLIIYYQNNYSFNSGMLTLLTNRIGDIMLLMIMFMLMNLNSWNLFIYPSLYNKLMSSMLFIMMMTKSAQIPFSMWLPAAMAAPTPVSSLVHSSTLVTAGIYLLIRFNKILINNKMNLIIMIFSLLTMLIASINALFSFDIKKIIAFSTLSQLGLMMLMLSYKLTDYTFLHLISHAMFKSLLFLCSGVMIHFMNNTQDIRYLGNLIHESPLIILYFNFSNMSLSGMPFLSGFFSKDTLYEMIILNKINMMIFYFMYLCIMLTLMYTIRLMMYSMFNMNTFITINKKNDSMIMNLSIMMLFILSITLGTLMNWILFSSMNYSMINIKLKFIIYCLMILSLTNLFINFKIKINSFMLNLFKILTNFFYLNKLSMIYNYTYLKNCYKQMNINELKWNEFYNYKFITFILNNIFILLNNNFKNKMNKILIMSMYSIMIFMLFM</sequence>
<dbReference type="EMBL" id="OM677821">
    <property type="protein sequence ID" value="UZT67423.1"/>
    <property type="molecule type" value="Genomic_DNA"/>
</dbReference>
<evidence type="ECO:0000259" key="12">
    <source>
        <dbReference type="Pfam" id="PF00662"/>
    </source>
</evidence>
<evidence type="ECO:0000256" key="8">
    <source>
        <dbReference type="ARBA" id="ARBA00023136"/>
    </source>
</evidence>
<feature type="transmembrane region" description="Helical" evidence="10">
    <location>
        <begin position="263"/>
        <end position="281"/>
    </location>
</feature>
<dbReference type="GO" id="GO:0042773">
    <property type="term" value="P:ATP synthesis coupled electron transport"/>
    <property type="evidence" value="ECO:0007669"/>
    <property type="project" value="InterPro"/>
</dbReference>
<feature type="transmembrane region" description="Helical" evidence="10">
    <location>
        <begin position="46"/>
        <end position="71"/>
    </location>
</feature>
<dbReference type="EC" id="7.1.1.2" evidence="3 10"/>
<feature type="transmembrane region" description="Helical" evidence="10">
    <location>
        <begin position="540"/>
        <end position="557"/>
    </location>
</feature>
<comment type="catalytic activity">
    <reaction evidence="9 10">
        <text>a ubiquinone + NADH + 5 H(+)(in) = a ubiquinol + NAD(+) + 4 H(+)(out)</text>
        <dbReference type="Rhea" id="RHEA:29091"/>
        <dbReference type="Rhea" id="RHEA-COMP:9565"/>
        <dbReference type="Rhea" id="RHEA-COMP:9566"/>
        <dbReference type="ChEBI" id="CHEBI:15378"/>
        <dbReference type="ChEBI" id="CHEBI:16389"/>
        <dbReference type="ChEBI" id="CHEBI:17976"/>
        <dbReference type="ChEBI" id="CHEBI:57540"/>
        <dbReference type="ChEBI" id="CHEBI:57945"/>
        <dbReference type="EC" id="7.1.1.2"/>
    </reaction>
</comment>
<dbReference type="PANTHER" id="PTHR42829">
    <property type="entry name" value="NADH-UBIQUINONE OXIDOREDUCTASE CHAIN 5"/>
    <property type="match status" value="1"/>
</dbReference>
<feature type="domain" description="NADH:quinone oxidoreductase/Mrp antiporter transmembrane" evidence="11">
    <location>
        <begin position="102"/>
        <end position="374"/>
    </location>
</feature>
<comment type="similarity">
    <text evidence="10">Belongs to the complex I subunit 5 family.</text>
</comment>
<feature type="transmembrane region" description="Helical" evidence="10">
    <location>
        <begin position="6"/>
        <end position="25"/>
    </location>
</feature>
<dbReference type="Pfam" id="PF00662">
    <property type="entry name" value="Proton_antipo_N"/>
    <property type="match status" value="1"/>
</dbReference>
<comment type="function">
    <text evidence="10">Core subunit of the mitochondrial membrane respiratory chain NADH dehydrogenase (Complex I) which catalyzes electron transfer from NADH through the respiratory chain, using ubiquinone as an electron acceptor. Essential for the catalytic activity and assembly of complex I.</text>
</comment>
<comment type="function">
    <text evidence="1">Core subunit of the mitochondrial membrane respiratory chain NADH dehydrogenase (Complex I) that is believed to belong to the minimal assembly required for catalysis. Complex I functions in the transfer of electrons from NADH to the respiratory chain. The immediate electron acceptor for the enzyme is believed to be ubiquinone.</text>
</comment>
<keyword evidence="10 13" id="KW-0496">Mitochondrion</keyword>
<dbReference type="InterPro" id="IPR001516">
    <property type="entry name" value="Proton_antipo_N"/>
</dbReference>
<proteinExistence type="inferred from homology"/>
<feature type="domain" description="NADH-Ubiquinone oxidoreductase (complex I) chain 5 N-terminal" evidence="12">
    <location>
        <begin position="38"/>
        <end position="84"/>
    </location>
</feature>
<feature type="transmembrane region" description="Helical" evidence="10">
    <location>
        <begin position="331"/>
        <end position="348"/>
    </location>
</feature>
<dbReference type="GO" id="GO:0016020">
    <property type="term" value="C:membrane"/>
    <property type="evidence" value="ECO:0007669"/>
    <property type="project" value="UniProtKB-SubCell"/>
</dbReference>
<evidence type="ECO:0000259" key="11">
    <source>
        <dbReference type="Pfam" id="PF00361"/>
    </source>
</evidence>
<dbReference type="GO" id="GO:0015990">
    <property type="term" value="P:electron transport coupled proton transport"/>
    <property type="evidence" value="ECO:0007669"/>
    <property type="project" value="TreeGrafter"/>
</dbReference>
<feature type="transmembrane region" description="Helical" evidence="10">
    <location>
        <begin position="516"/>
        <end position="534"/>
    </location>
</feature>
<evidence type="ECO:0000256" key="6">
    <source>
        <dbReference type="ARBA" id="ARBA00022982"/>
    </source>
</evidence>
<reference evidence="13" key="2">
    <citation type="submission" date="2022-02" db="EMBL/GenBank/DDBJ databases">
        <authorList>
            <person name="Shu X.H."/>
            <person name="Li Z.K."/>
            <person name="Tang P."/>
            <person name="Chen X.X."/>
        </authorList>
    </citation>
    <scope>NUCLEOTIDE SEQUENCE</scope>
</reference>
<feature type="transmembrane region" description="Helical" evidence="10">
    <location>
        <begin position="288"/>
        <end position="311"/>
    </location>
</feature>
<keyword evidence="8 10" id="KW-0472">Membrane</keyword>
<evidence type="ECO:0000256" key="7">
    <source>
        <dbReference type="ARBA" id="ARBA00022989"/>
    </source>
</evidence>
<dbReference type="Pfam" id="PF00361">
    <property type="entry name" value="Proton_antipo_M"/>
    <property type="match status" value="1"/>
</dbReference>
<feature type="transmembrane region" description="Helical" evidence="10">
    <location>
        <begin position="147"/>
        <end position="167"/>
    </location>
</feature>
<dbReference type="InterPro" id="IPR003945">
    <property type="entry name" value="NU5C-like"/>
</dbReference>
<feature type="transmembrane region" description="Helical" evidence="10">
    <location>
        <begin position="446"/>
        <end position="463"/>
    </location>
</feature>
<keyword evidence="5 10" id="KW-0812">Transmembrane</keyword>
<evidence type="ECO:0000256" key="1">
    <source>
        <dbReference type="ARBA" id="ARBA00003257"/>
    </source>
</evidence>
<feature type="transmembrane region" description="Helical" evidence="10">
    <location>
        <begin position="108"/>
        <end position="127"/>
    </location>
</feature>
<protein>
    <recommendedName>
        <fullName evidence="4 10">NADH-ubiquinone oxidoreductase chain 5</fullName>
        <ecNumber evidence="3 10">7.1.1.2</ecNumber>
    </recommendedName>
</protein>
<organism evidence="13">
    <name type="scientific">Aegilips sp. ZJUH 20220002</name>
    <dbReference type="NCBI Taxonomy" id="2943451"/>
    <lineage>
        <taxon>Eukaryota</taxon>
        <taxon>Metazoa</taxon>
        <taxon>Ecdysozoa</taxon>
        <taxon>Arthropoda</taxon>
        <taxon>Hexapoda</taxon>
        <taxon>Insecta</taxon>
        <taxon>Pterygota</taxon>
        <taxon>Neoptera</taxon>
        <taxon>Endopterygota</taxon>
        <taxon>Hymenoptera</taxon>
        <taxon>Apocrita</taxon>
        <taxon>Proctotrupomorpha</taxon>
        <taxon>Cynipoidea</taxon>
        <taxon>Figitidae</taxon>
        <taxon>Anacharitinae</taxon>
        <taxon>Aegilips</taxon>
    </lineage>
</organism>
<comment type="subcellular location">
    <subcellularLocation>
        <location evidence="2">Membrane</location>
        <topology evidence="2">Multi-pass membrane protein</topology>
    </subcellularLocation>
</comment>
<evidence type="ECO:0000256" key="2">
    <source>
        <dbReference type="ARBA" id="ARBA00004141"/>
    </source>
</evidence>
<dbReference type="GO" id="GO:0003954">
    <property type="term" value="F:NADH dehydrogenase activity"/>
    <property type="evidence" value="ECO:0007669"/>
    <property type="project" value="TreeGrafter"/>
</dbReference>
<dbReference type="PANTHER" id="PTHR42829:SF2">
    <property type="entry name" value="NADH-UBIQUINONE OXIDOREDUCTASE CHAIN 5"/>
    <property type="match status" value="1"/>
</dbReference>
<feature type="transmembrane region" description="Helical" evidence="10">
    <location>
        <begin position="83"/>
        <end position="101"/>
    </location>
</feature>
<dbReference type="AlphaFoldDB" id="A0A9E8G755"/>
<keyword evidence="6" id="KW-0249">Electron transport</keyword>
<feature type="transmembrane region" description="Helical" evidence="10">
    <location>
        <begin position="369"/>
        <end position="390"/>
    </location>
</feature>
<name>A0A9E8G755_9HYME</name>
<keyword evidence="10" id="KW-0830">Ubiquinone</keyword>
<keyword evidence="7 10" id="KW-1133">Transmembrane helix</keyword>
<feature type="transmembrane region" description="Helical" evidence="10">
    <location>
        <begin position="236"/>
        <end position="257"/>
    </location>
</feature>
<feature type="transmembrane region" description="Helical" evidence="10">
    <location>
        <begin position="410"/>
        <end position="434"/>
    </location>
</feature>
<evidence type="ECO:0000256" key="4">
    <source>
        <dbReference type="ARBA" id="ARBA00021096"/>
    </source>
</evidence>
<accession>A0A9E8G755</accession>
<evidence type="ECO:0000256" key="5">
    <source>
        <dbReference type="ARBA" id="ARBA00022692"/>
    </source>
</evidence>
<dbReference type="GO" id="GO:0008137">
    <property type="term" value="F:NADH dehydrogenase (ubiquinone) activity"/>
    <property type="evidence" value="ECO:0007669"/>
    <property type="project" value="UniProtKB-EC"/>
</dbReference>
<keyword evidence="10" id="KW-0520">NAD</keyword>
<keyword evidence="10" id="KW-0813">Transport</keyword>
<evidence type="ECO:0000256" key="9">
    <source>
        <dbReference type="ARBA" id="ARBA00049551"/>
    </source>
</evidence>
<evidence type="ECO:0000256" key="3">
    <source>
        <dbReference type="ARBA" id="ARBA00012944"/>
    </source>
</evidence>
<feature type="transmembrane region" description="Helical" evidence="10">
    <location>
        <begin position="206"/>
        <end position="224"/>
    </location>
</feature>
<reference evidence="13" key="1">
    <citation type="journal article" date="2022" name="Genes (Basel)">
        <title>Novel Gene Rearrangements in the Mitochondrial Genomes of Cynipoid Wasps (Hymenoptera: Cynipoidea).</title>
        <authorList>
            <person name="Shu X."/>
            <person name="Li Z."/>
            <person name="Yuan R."/>
            <person name="Tang P."/>
            <person name="Chen X."/>
        </authorList>
    </citation>
    <scope>NUCLEOTIDE SEQUENCE</scope>
</reference>
<gene>
    <name evidence="13" type="primary">nad5</name>
</gene>